<accession>A0ABT3QUT6</accession>
<evidence type="ECO:0000313" key="2">
    <source>
        <dbReference type="Proteomes" id="UP001301216"/>
    </source>
</evidence>
<name>A0ABT3QUT6_9HYPH</name>
<reference evidence="1 2" key="1">
    <citation type="submission" date="2022-11" db="EMBL/GenBank/DDBJ databases">
        <title>Brucella sp. YY2X, whole genome shotgun sequencing project.</title>
        <authorList>
            <person name="Yang Y."/>
        </authorList>
    </citation>
    <scope>NUCLEOTIDE SEQUENCE [LARGE SCALE GENOMIC DNA]</scope>
    <source>
        <strain evidence="1 2">YY2X</strain>
    </source>
</reference>
<dbReference type="Proteomes" id="UP001301216">
    <property type="component" value="Unassembled WGS sequence"/>
</dbReference>
<gene>
    <name evidence="1" type="ORF">OPR82_21935</name>
</gene>
<keyword evidence="2" id="KW-1185">Reference proteome</keyword>
<evidence type="ECO:0000313" key="1">
    <source>
        <dbReference type="EMBL" id="MCX2699363.1"/>
    </source>
</evidence>
<organism evidence="1 2">
    <name type="scientific">Ochrobactrum chromiisoli</name>
    <dbReference type="NCBI Taxonomy" id="2993941"/>
    <lineage>
        <taxon>Bacteria</taxon>
        <taxon>Pseudomonadati</taxon>
        <taxon>Pseudomonadota</taxon>
        <taxon>Alphaproteobacteria</taxon>
        <taxon>Hyphomicrobiales</taxon>
        <taxon>Brucellaceae</taxon>
        <taxon>Brucella/Ochrobactrum group</taxon>
        <taxon>Ochrobactrum</taxon>
    </lineage>
</organism>
<comment type="caution">
    <text evidence="1">The sequence shown here is derived from an EMBL/GenBank/DDBJ whole genome shotgun (WGS) entry which is preliminary data.</text>
</comment>
<sequence>MSELTRSEIIEKRKEIEHFLKTDPDIPTRRYLAAKDAELYAALEQIEEGIAA</sequence>
<protein>
    <submittedName>
        <fullName evidence="1">Uncharacterized protein</fullName>
    </submittedName>
</protein>
<proteinExistence type="predicted"/>
<dbReference type="RefSeq" id="WP_265987104.1">
    <property type="nucleotide sequence ID" value="NZ_JAPHAV010000028.1"/>
</dbReference>
<dbReference type="EMBL" id="JAPHAV010000028">
    <property type="protein sequence ID" value="MCX2699363.1"/>
    <property type="molecule type" value="Genomic_DNA"/>
</dbReference>